<protein>
    <submittedName>
        <fullName evidence="1">Uncharacterized protein</fullName>
    </submittedName>
</protein>
<dbReference type="AlphaFoldDB" id="A0A1I3J7M4"/>
<organism evidence="1 2">
    <name type="scientific">Parapedobacter indicus</name>
    <dbReference type="NCBI Taxonomy" id="1477437"/>
    <lineage>
        <taxon>Bacteria</taxon>
        <taxon>Pseudomonadati</taxon>
        <taxon>Bacteroidota</taxon>
        <taxon>Sphingobacteriia</taxon>
        <taxon>Sphingobacteriales</taxon>
        <taxon>Sphingobacteriaceae</taxon>
        <taxon>Parapedobacter</taxon>
    </lineage>
</organism>
<name>A0A1I3J7M4_9SPHI</name>
<reference evidence="1 2" key="1">
    <citation type="submission" date="2016-10" db="EMBL/GenBank/DDBJ databases">
        <authorList>
            <person name="de Groot N.N."/>
        </authorList>
    </citation>
    <scope>NUCLEOTIDE SEQUENCE [LARGE SCALE GENOMIC DNA]</scope>
    <source>
        <strain evidence="1 2">RK1</strain>
    </source>
</reference>
<evidence type="ECO:0000313" key="1">
    <source>
        <dbReference type="EMBL" id="SFI56314.1"/>
    </source>
</evidence>
<evidence type="ECO:0000313" key="2">
    <source>
        <dbReference type="Proteomes" id="UP000198670"/>
    </source>
</evidence>
<sequence>MVMPYRTAASFFVPLRSETCAQGEPVCLYGFQPGIALARVIHGNAQDFEPLVLILIISFDQIWISPRQGPHQLARNLEAGIYP</sequence>
<dbReference type="EMBL" id="FOQO01000004">
    <property type="protein sequence ID" value="SFI56314.1"/>
    <property type="molecule type" value="Genomic_DNA"/>
</dbReference>
<gene>
    <name evidence="1" type="ORF">SAMN05444682_104349</name>
</gene>
<proteinExistence type="predicted"/>
<dbReference type="Proteomes" id="UP000198670">
    <property type="component" value="Unassembled WGS sequence"/>
</dbReference>
<accession>A0A1I3J7M4</accession>
<keyword evidence="2" id="KW-1185">Reference proteome</keyword>